<dbReference type="PANTHER" id="PTHR13389">
    <property type="entry name" value="PUMILIO HOMOLOG 3"/>
    <property type="match status" value="1"/>
</dbReference>
<dbReference type="InterPro" id="IPR016024">
    <property type="entry name" value="ARM-type_fold"/>
</dbReference>
<sequence length="726" mass="79906">MATLAHKKRPAQSQKGPASKKAKKSETSTIEKFDSNPSKKAKRPIPVTVSSPPSDSENTDDEGDLDDAEDDVGFDGEDANEDEDAMQVDSKEGNKTSARESHLAQKALQQSRKAAKPHSDLITEAKRVWALARSQTISAKERKKHITELMNVVRGKVKLIVFKHDASRIIQTLVKYGGKAEREEICEELKGSYADAAKNRYAKFLILKLIRLLPTKRANILSSFHGQILSHSRLLLHREASSVLADAFELYANSSERADMVREFYGKEVALFFKTQETDEGKSHKGLNGVLELLGTDKEKKARVLAAVRENLGFIFNNPDKGAVRHAIVHSATWEYLDALARMQDTGSEDDVKEADKLRRDLFENCTELLPEMVHTKDGSRVVREFLARGNAKDRKTILKTLKPHIERICLDDEAQMVLFTAMDVIDDTKLIQKSVTSTITTPETLSTLVKTPQGRRAIYYLLVPRSTRHFTIAQIRALGETDGARDGIRGSGAKSKEKKDEEEPTTGEGTSKKSPAVRQEEVCRGASEGLISWVEKRGAELVREPAESLVVLEIMLRADGNKTSASQTLLKALATPYPASSDASSSSPSSSSQHPIDLPHTSRLYKTLLQGGHFNHSLKAIDNSDKWDPVAFALDFVKTVGGEDGAVIKDMCTKGERNGTFVVAELCGALAVGRSGGADESTSVKEIRERLRGWLSTPEIRKAIEEGEKNGARGTKVLLDAIGTL</sequence>
<dbReference type="PANTHER" id="PTHR13389:SF0">
    <property type="entry name" value="PUMILIO HOMOLOG 3"/>
    <property type="match status" value="1"/>
</dbReference>
<dbReference type="GO" id="GO:0006417">
    <property type="term" value="P:regulation of translation"/>
    <property type="evidence" value="ECO:0007669"/>
    <property type="project" value="TreeGrafter"/>
</dbReference>
<gene>
    <name evidence="5" type="ORF">F5878DRAFT_658922</name>
</gene>
<name>A0AA38UGV6_9AGAR</name>
<feature type="compositionally biased region" description="Low complexity" evidence="3">
    <location>
        <begin position="579"/>
        <end position="593"/>
    </location>
</feature>
<feature type="domain" description="CPL" evidence="4">
    <location>
        <begin position="454"/>
        <end position="617"/>
    </location>
</feature>
<comment type="caution">
    <text evidence="5">The sequence shown here is derived from an EMBL/GenBank/DDBJ whole genome shotgun (WGS) entry which is preliminary data.</text>
</comment>
<feature type="compositionally biased region" description="Basic residues" evidence="3">
    <location>
        <begin position="1"/>
        <end position="10"/>
    </location>
</feature>
<feature type="region of interest" description="Disordered" evidence="3">
    <location>
        <begin position="578"/>
        <end position="599"/>
    </location>
</feature>
<dbReference type="GO" id="GO:0003729">
    <property type="term" value="F:mRNA binding"/>
    <property type="evidence" value="ECO:0007669"/>
    <property type="project" value="TreeGrafter"/>
</dbReference>
<dbReference type="AlphaFoldDB" id="A0AA38UGV6"/>
<feature type="region of interest" description="Disordered" evidence="3">
    <location>
        <begin position="1"/>
        <end position="119"/>
    </location>
</feature>
<evidence type="ECO:0000256" key="3">
    <source>
        <dbReference type="SAM" id="MobiDB-lite"/>
    </source>
</evidence>
<feature type="compositionally biased region" description="Basic and acidic residues" evidence="3">
    <location>
        <begin position="24"/>
        <end position="34"/>
    </location>
</feature>
<evidence type="ECO:0000256" key="1">
    <source>
        <dbReference type="ARBA" id="ARBA00022737"/>
    </source>
</evidence>
<accession>A0AA38UGV6</accession>
<dbReference type="Gene3D" id="1.25.10.10">
    <property type="entry name" value="Leucine-rich Repeat Variant"/>
    <property type="match status" value="1"/>
</dbReference>
<proteinExistence type="predicted"/>
<evidence type="ECO:0000256" key="2">
    <source>
        <dbReference type="ARBA" id="ARBA00022884"/>
    </source>
</evidence>
<dbReference type="SUPFAM" id="SSF48371">
    <property type="entry name" value="ARM repeat"/>
    <property type="match status" value="1"/>
</dbReference>
<reference evidence="5" key="1">
    <citation type="submission" date="2022-08" db="EMBL/GenBank/DDBJ databases">
        <authorList>
            <consortium name="DOE Joint Genome Institute"/>
            <person name="Min B."/>
            <person name="Riley R."/>
            <person name="Sierra-Patev S."/>
            <person name="Naranjo-Ortiz M."/>
            <person name="Looney B."/>
            <person name="Konkel Z."/>
            <person name="Slot J.C."/>
            <person name="Sakamoto Y."/>
            <person name="Steenwyk J.L."/>
            <person name="Rokas A."/>
            <person name="Carro J."/>
            <person name="Camarero S."/>
            <person name="Ferreira P."/>
            <person name="Molpeceres G."/>
            <person name="Ruiz-Duenas F.J."/>
            <person name="Serrano A."/>
            <person name="Henrissat B."/>
            <person name="Drula E."/>
            <person name="Hughes K.W."/>
            <person name="Mata J.L."/>
            <person name="Ishikawa N.K."/>
            <person name="Vargas-Isla R."/>
            <person name="Ushijima S."/>
            <person name="Smith C.A."/>
            <person name="Ahrendt S."/>
            <person name="Andreopoulos W."/>
            <person name="He G."/>
            <person name="Labutti K."/>
            <person name="Lipzen A."/>
            <person name="Ng V."/>
            <person name="Sandor L."/>
            <person name="Barry K."/>
            <person name="Martinez A.T."/>
            <person name="Xiao Y."/>
            <person name="Gibbons J.G."/>
            <person name="Terashima K."/>
            <person name="Hibbett D.S."/>
            <person name="Grigoriev I.V."/>
        </authorList>
    </citation>
    <scope>NUCLEOTIDE SEQUENCE</scope>
    <source>
        <strain evidence="5">TFB9207</strain>
    </source>
</reference>
<organism evidence="5 6">
    <name type="scientific">Lentinula raphanica</name>
    <dbReference type="NCBI Taxonomy" id="153919"/>
    <lineage>
        <taxon>Eukaryota</taxon>
        <taxon>Fungi</taxon>
        <taxon>Dikarya</taxon>
        <taxon>Basidiomycota</taxon>
        <taxon>Agaricomycotina</taxon>
        <taxon>Agaricomycetes</taxon>
        <taxon>Agaricomycetidae</taxon>
        <taxon>Agaricales</taxon>
        <taxon>Marasmiineae</taxon>
        <taxon>Omphalotaceae</taxon>
        <taxon>Lentinula</taxon>
    </lineage>
</organism>
<feature type="compositionally biased region" description="Basic and acidic residues" evidence="3">
    <location>
        <begin position="89"/>
        <end position="103"/>
    </location>
</feature>
<dbReference type="InterPro" id="IPR011989">
    <property type="entry name" value="ARM-like"/>
</dbReference>
<dbReference type="GO" id="GO:0005730">
    <property type="term" value="C:nucleolus"/>
    <property type="evidence" value="ECO:0007669"/>
    <property type="project" value="TreeGrafter"/>
</dbReference>
<keyword evidence="2" id="KW-0694">RNA-binding</keyword>
<keyword evidence="6" id="KW-1185">Reference proteome</keyword>
<dbReference type="Pfam" id="PF08144">
    <property type="entry name" value="CPL"/>
    <property type="match status" value="1"/>
</dbReference>
<feature type="compositionally biased region" description="Acidic residues" evidence="3">
    <location>
        <begin position="57"/>
        <end position="86"/>
    </location>
</feature>
<dbReference type="Proteomes" id="UP001163846">
    <property type="component" value="Unassembled WGS sequence"/>
</dbReference>
<dbReference type="SMART" id="SM00025">
    <property type="entry name" value="Pumilio"/>
    <property type="match status" value="3"/>
</dbReference>
<evidence type="ECO:0000313" key="6">
    <source>
        <dbReference type="Proteomes" id="UP001163846"/>
    </source>
</evidence>
<dbReference type="InterPro" id="IPR040059">
    <property type="entry name" value="PUM3"/>
</dbReference>
<feature type="compositionally biased region" description="Basic and acidic residues" evidence="3">
    <location>
        <begin position="484"/>
        <end position="502"/>
    </location>
</feature>
<evidence type="ECO:0000259" key="4">
    <source>
        <dbReference type="Pfam" id="PF08144"/>
    </source>
</evidence>
<dbReference type="InterPro" id="IPR012959">
    <property type="entry name" value="CPL_dom"/>
</dbReference>
<dbReference type="InterPro" id="IPR001313">
    <property type="entry name" value="Pumilio_RNA-bd_rpt"/>
</dbReference>
<keyword evidence="1" id="KW-0677">Repeat</keyword>
<protein>
    <submittedName>
        <fullName evidence="5">Armadillo-type protein</fullName>
    </submittedName>
</protein>
<evidence type="ECO:0000313" key="5">
    <source>
        <dbReference type="EMBL" id="KAJ3840989.1"/>
    </source>
</evidence>
<dbReference type="EMBL" id="MU806056">
    <property type="protein sequence ID" value="KAJ3840989.1"/>
    <property type="molecule type" value="Genomic_DNA"/>
</dbReference>
<feature type="region of interest" description="Disordered" evidence="3">
    <location>
        <begin position="484"/>
        <end position="522"/>
    </location>
</feature>